<dbReference type="Pfam" id="PF09339">
    <property type="entry name" value="HTH_IclR"/>
    <property type="match status" value="1"/>
</dbReference>
<dbReference type="Gene3D" id="1.10.10.10">
    <property type="entry name" value="Winged helix-like DNA-binding domain superfamily/Winged helix DNA-binding domain"/>
    <property type="match status" value="1"/>
</dbReference>
<comment type="caution">
    <text evidence="3">The sequence shown here is derived from an EMBL/GenBank/DDBJ whole genome shotgun (WGS) entry which is preliminary data.</text>
</comment>
<gene>
    <name evidence="3" type="ORF">A6D92_09020</name>
</gene>
<name>A0A1Y2T5Z2_SYMTR</name>
<organism evidence="3 4">
    <name type="scientific">Symbiobacterium thermophilum</name>
    <dbReference type="NCBI Taxonomy" id="2734"/>
    <lineage>
        <taxon>Bacteria</taxon>
        <taxon>Bacillati</taxon>
        <taxon>Bacillota</taxon>
        <taxon>Clostridia</taxon>
        <taxon>Eubacteriales</taxon>
        <taxon>Symbiobacteriaceae</taxon>
        <taxon>Symbiobacterium</taxon>
    </lineage>
</organism>
<evidence type="ECO:0000313" key="4">
    <source>
        <dbReference type="Proteomes" id="UP000194267"/>
    </source>
</evidence>
<reference evidence="4" key="1">
    <citation type="submission" date="2016-04" db="EMBL/GenBank/DDBJ databases">
        <authorList>
            <person name="Antunes L.P."/>
            <person name="Martins L.F."/>
            <person name="Pereira R.V."/>
            <person name="Thomas A.M."/>
            <person name="Barbosa D."/>
            <person name="Nascimento L."/>
            <person name="Silva G.M."/>
            <person name="Condomitti G.W."/>
            <person name="Digiampietri L.A."/>
            <person name="Lombardi K.C."/>
            <person name="Ramos P.L."/>
            <person name="Quaggio R.B."/>
            <person name="Oliveira J.C."/>
            <person name="Pascon R.C."/>
            <person name="Cruz J.B."/>
            <person name="Silva A.M."/>
            <person name="Setubal J.C."/>
        </authorList>
    </citation>
    <scope>NUCLEOTIDE SEQUENCE [LARGE SCALE GENOMIC DNA]</scope>
</reference>
<evidence type="ECO:0000259" key="2">
    <source>
        <dbReference type="Pfam" id="PF09339"/>
    </source>
</evidence>
<dbReference type="EMBL" id="LWLV01000691">
    <property type="protein sequence ID" value="OTA41196.1"/>
    <property type="molecule type" value="Genomic_DNA"/>
</dbReference>
<evidence type="ECO:0000313" key="3">
    <source>
        <dbReference type="EMBL" id="OTA41196.1"/>
    </source>
</evidence>
<dbReference type="Proteomes" id="UP000194267">
    <property type="component" value="Unassembled WGS sequence"/>
</dbReference>
<protein>
    <recommendedName>
        <fullName evidence="2">HTH iclR-type domain-containing protein</fullName>
    </recommendedName>
</protein>
<dbReference type="GO" id="GO:0003677">
    <property type="term" value="F:DNA binding"/>
    <property type="evidence" value="ECO:0007669"/>
    <property type="project" value="InterPro"/>
</dbReference>
<feature type="domain" description="HTH iclR-type" evidence="2">
    <location>
        <begin position="100"/>
        <end position="144"/>
    </location>
</feature>
<dbReference type="AlphaFoldDB" id="A0A1Y2T5Z2"/>
<proteinExistence type="predicted"/>
<dbReference type="SUPFAM" id="SSF46785">
    <property type="entry name" value="Winged helix' DNA-binding domain"/>
    <property type="match status" value="1"/>
</dbReference>
<feature type="region of interest" description="Disordered" evidence="1">
    <location>
        <begin position="323"/>
        <end position="346"/>
    </location>
</feature>
<dbReference type="InterPro" id="IPR005471">
    <property type="entry name" value="Tscrpt_reg_IclR_N"/>
</dbReference>
<dbReference type="GO" id="GO:0006355">
    <property type="term" value="P:regulation of DNA-templated transcription"/>
    <property type="evidence" value="ECO:0007669"/>
    <property type="project" value="InterPro"/>
</dbReference>
<sequence length="346" mass="38834">MTVHLLPSQVKVPRHILLHDQLTPAAKVLWAGLQLRPKNQEHLAQLCGLSQASIKPGQTQLERFSLLNPGPFPRADWAFLPVDLLRTKPVHPQAKITYAAIQLLPTFADGVAEATTEQLTQLTGRHPATVRRALRSLVDAGWLQVRRSGRTNVLQILVLNPQLEAQKSMIAQINRRLERAPYLGEAIMREWLTLTVDRDNFEDDASPAFSSTPYTGEELKIDRLYPPDVGFEFNGPQHYGPTDLYPNEEQARRQMGRDLIKQAICTQRGILLVTIHAEDLSLEGMLKRLPDRLPLRSLDHKELVIAHLQSVSRAYRQKVPLPPPVPKQACPPGYATGGNAQQYASR</sequence>
<evidence type="ECO:0000256" key="1">
    <source>
        <dbReference type="SAM" id="MobiDB-lite"/>
    </source>
</evidence>
<dbReference type="InterPro" id="IPR036390">
    <property type="entry name" value="WH_DNA-bd_sf"/>
</dbReference>
<dbReference type="InterPro" id="IPR036388">
    <property type="entry name" value="WH-like_DNA-bd_sf"/>
</dbReference>
<accession>A0A1Y2T5Z2</accession>